<comment type="caution">
    <text evidence="4">The sequence shown here is derived from an EMBL/GenBank/DDBJ whole genome shotgun (WGS) entry which is preliminary data.</text>
</comment>
<dbReference type="GO" id="GO:0008270">
    <property type="term" value="F:zinc ion binding"/>
    <property type="evidence" value="ECO:0007669"/>
    <property type="project" value="UniProtKB-KW"/>
</dbReference>
<dbReference type="EMBL" id="BLBS01000010">
    <property type="protein sequence ID" value="GET86359.1"/>
    <property type="molecule type" value="Genomic_DNA"/>
</dbReference>
<sequence>MVSFWTAHAQRYWDRINMNDDVVRFFSSSRHYRPEVLRRIVMDIDAVCSSLSFSRKITTWGSTEQPKICLYGGLPVSFPMIPRHGAVGDDGVASEPILQPFLIPIQIWISHQFPAEPPFIYLAYTRISDASHIPESVNASLLKIVNNHPNVDLTGLCFCKELAEWKPFTSSLCLTVERLGRALTESGRCPVYIDQAICGNSLATEGNNSDYESASVAGNTPPNLCLVCYNKKDTVLVPCGHFCVCMSCAANLIECPLCRTKIKVRQRVFE</sequence>
<dbReference type="InterPro" id="IPR013083">
    <property type="entry name" value="Znf_RING/FYVE/PHD"/>
</dbReference>
<evidence type="ECO:0000313" key="4">
    <source>
        <dbReference type="EMBL" id="GET86359.1"/>
    </source>
</evidence>
<dbReference type="InterPro" id="IPR051728">
    <property type="entry name" value="RING-FYVE_E3_ubiquitin-ligase"/>
</dbReference>
<keyword evidence="5" id="KW-1185">Reference proteome</keyword>
<dbReference type="GO" id="GO:0015031">
    <property type="term" value="P:protein transport"/>
    <property type="evidence" value="ECO:0007669"/>
    <property type="project" value="InterPro"/>
</dbReference>
<evidence type="ECO:0000259" key="3">
    <source>
        <dbReference type="PROSITE" id="PS51322"/>
    </source>
</evidence>
<dbReference type="Pfam" id="PF05743">
    <property type="entry name" value="UEV"/>
    <property type="match status" value="1"/>
</dbReference>
<gene>
    <name evidence="4" type="ORF">LtaPh_0910200</name>
</gene>
<evidence type="ECO:0000259" key="2">
    <source>
        <dbReference type="PROSITE" id="PS50089"/>
    </source>
</evidence>
<dbReference type="Gene3D" id="3.30.40.10">
    <property type="entry name" value="Zinc/RING finger domain, C3HC4 (zinc finger)"/>
    <property type="match status" value="1"/>
</dbReference>
<dbReference type="Proteomes" id="UP000419144">
    <property type="component" value="Unassembled WGS sequence"/>
</dbReference>
<dbReference type="VEuPathDB" id="TriTrypDB:LtaPh_0910200"/>
<dbReference type="PROSITE" id="PS50089">
    <property type="entry name" value="ZF_RING_2"/>
    <property type="match status" value="1"/>
</dbReference>
<name>A0A640KFT1_LEITA</name>
<dbReference type="InterPro" id="IPR001841">
    <property type="entry name" value="Znf_RING"/>
</dbReference>
<evidence type="ECO:0000313" key="5">
    <source>
        <dbReference type="Proteomes" id="UP000419144"/>
    </source>
</evidence>
<keyword evidence="1" id="KW-0479">Metal-binding</keyword>
<keyword evidence="1" id="KW-0863">Zinc-finger</keyword>
<accession>A0A640KFT1</accession>
<reference evidence="4" key="1">
    <citation type="submission" date="2019-11" db="EMBL/GenBank/DDBJ databases">
        <title>Leishmania tarentolae CDS.</title>
        <authorList>
            <person name="Goto Y."/>
            <person name="Yamagishi J."/>
        </authorList>
    </citation>
    <scope>NUCLEOTIDE SEQUENCE [LARGE SCALE GENOMIC DNA]</scope>
    <source>
        <strain evidence="4">Parrot Tar II</strain>
    </source>
</reference>
<dbReference type="PANTHER" id="PTHR14879">
    <property type="entry name" value="CASPASE REGULATOR, RING FINGER DOMAIN-CONTAINING"/>
    <property type="match status" value="1"/>
</dbReference>
<dbReference type="InterPro" id="IPR008883">
    <property type="entry name" value="UEV_N"/>
</dbReference>
<dbReference type="SUPFAM" id="SSF57850">
    <property type="entry name" value="RING/U-box"/>
    <property type="match status" value="1"/>
</dbReference>
<organism evidence="4 5">
    <name type="scientific">Leishmania tarentolae</name>
    <name type="common">Sauroleishmania tarentolae</name>
    <dbReference type="NCBI Taxonomy" id="5689"/>
    <lineage>
        <taxon>Eukaryota</taxon>
        <taxon>Discoba</taxon>
        <taxon>Euglenozoa</taxon>
        <taxon>Kinetoplastea</taxon>
        <taxon>Metakinetoplastina</taxon>
        <taxon>Trypanosomatida</taxon>
        <taxon>Trypanosomatidae</taxon>
        <taxon>Leishmaniinae</taxon>
        <taxon>Leishmania</taxon>
        <taxon>lizard Leishmania</taxon>
    </lineage>
</organism>
<proteinExistence type="predicted"/>
<feature type="domain" description="UEV" evidence="3">
    <location>
        <begin position="17"/>
        <end position="195"/>
    </location>
</feature>
<evidence type="ECO:0000256" key="1">
    <source>
        <dbReference type="PROSITE-ProRule" id="PRU00175"/>
    </source>
</evidence>
<dbReference type="SUPFAM" id="SSF54495">
    <property type="entry name" value="UBC-like"/>
    <property type="match status" value="1"/>
</dbReference>
<dbReference type="PANTHER" id="PTHR14879:SF5">
    <property type="entry name" value="RING-TYPE DOMAIN-CONTAINING PROTEIN"/>
    <property type="match status" value="1"/>
</dbReference>
<dbReference type="Gene3D" id="3.10.110.10">
    <property type="entry name" value="Ubiquitin Conjugating Enzyme"/>
    <property type="match status" value="1"/>
</dbReference>
<dbReference type="CDD" id="cd11685">
    <property type="entry name" value="UEV_TSG101-like"/>
    <property type="match status" value="1"/>
</dbReference>
<feature type="domain" description="RING-type" evidence="2">
    <location>
        <begin position="225"/>
        <end position="259"/>
    </location>
</feature>
<dbReference type="PROSITE" id="PS51322">
    <property type="entry name" value="UEV"/>
    <property type="match status" value="1"/>
</dbReference>
<protein>
    <submittedName>
        <fullName evidence="4">Unspecified product</fullName>
    </submittedName>
</protein>
<dbReference type="OrthoDB" id="2127714at2759"/>
<dbReference type="Pfam" id="PF13920">
    <property type="entry name" value="zf-C3HC4_3"/>
    <property type="match status" value="1"/>
</dbReference>
<dbReference type="AlphaFoldDB" id="A0A640KFT1"/>
<keyword evidence="1" id="KW-0862">Zinc</keyword>
<dbReference type="InterPro" id="IPR016135">
    <property type="entry name" value="UBQ-conjugating_enzyme/RWD"/>
</dbReference>